<evidence type="ECO:0000313" key="5">
    <source>
        <dbReference type="EMBL" id="KAK6341578.1"/>
    </source>
</evidence>
<organism evidence="5 6">
    <name type="scientific">Orbilia brochopaga</name>
    <dbReference type="NCBI Taxonomy" id="3140254"/>
    <lineage>
        <taxon>Eukaryota</taxon>
        <taxon>Fungi</taxon>
        <taxon>Dikarya</taxon>
        <taxon>Ascomycota</taxon>
        <taxon>Pezizomycotina</taxon>
        <taxon>Orbiliomycetes</taxon>
        <taxon>Orbiliales</taxon>
        <taxon>Orbiliaceae</taxon>
        <taxon>Orbilia</taxon>
    </lineage>
</organism>
<dbReference type="Pfam" id="PF05057">
    <property type="entry name" value="DUF676"/>
    <property type="match status" value="2"/>
</dbReference>
<proteinExistence type="inferred from homology"/>
<feature type="compositionally biased region" description="Polar residues" evidence="3">
    <location>
        <begin position="947"/>
        <end position="967"/>
    </location>
</feature>
<accession>A0AAV9UGP6</accession>
<dbReference type="GO" id="GO:0047372">
    <property type="term" value="F:monoacylglycerol lipase activity"/>
    <property type="evidence" value="ECO:0007669"/>
    <property type="project" value="TreeGrafter"/>
</dbReference>
<name>A0AAV9UGP6_9PEZI</name>
<dbReference type="InterPro" id="IPR029058">
    <property type="entry name" value="AB_hydrolase_fold"/>
</dbReference>
<feature type="region of interest" description="Disordered" evidence="3">
    <location>
        <begin position="886"/>
        <end position="970"/>
    </location>
</feature>
<evidence type="ECO:0000259" key="4">
    <source>
        <dbReference type="Pfam" id="PF05057"/>
    </source>
</evidence>
<feature type="region of interest" description="Disordered" evidence="3">
    <location>
        <begin position="638"/>
        <end position="679"/>
    </location>
</feature>
<comment type="caution">
    <text evidence="5">The sequence shown here is derived from an EMBL/GenBank/DDBJ whole genome shotgun (WGS) entry which is preliminary data.</text>
</comment>
<feature type="compositionally biased region" description="Basic and acidic residues" evidence="3">
    <location>
        <begin position="1116"/>
        <end position="1134"/>
    </location>
</feature>
<sequence>MNFLAHLRAPSPTVAAIVNDPAHPTHLPDDPVATAESLARRSLLQHHEATRRDAAMLLLHTTGSVKIGEILRYTITYYPARDRVLPLPTSLHLRIKNTEAIPLRAAYLHGPFVLYCSVKSATFDHWSPVINPREEGGYPEFEPNLKAGATWECELPVPATMRREVMTRERERRAKPALHHRVGQRNDSYGREEEKVTWVVEVVSQMIFSSTARIAFDLAIAREEKALGQYGTGFEQGTFSNAIEFSVMNTQQIWNTPPFPGEIKPQTPTSPRRHAAAIMSRGLGSPRKHGAERREARGPKKVHLVLITHGIHSNCGADMLFIKESIDKTAKELRNARRKKRREERASADLDGVGGDLGVAPHQRHTADDDDADSDSDEEEIITRGYTGNVCRTERGIKYLGKRLARYALTLAYPDRPLPASLRSHKSGGLWRSHTHNDAPEPYSGTGYKVTSISFIGHSLGGLVQTYAIAYIHAHDPNFFKEIQPVNFVALATPFLGLSNENPIYVKFALDFGFVGRTGQDLGLTWRAPNVAGSAMSGFSLMPSSASVRSEESQNPGSKPLLRILPMGPAKEVLRMFRNRTVYANVVNDGIVPLRTSCLLFLDWKGLGRVEKARRANEGPIGQVSGLVGWGLGQLTSGSSTPRRTWHRRPSLDESTLMETAPDANTDAVGEAPPTKAPVRRYSNNHVEAVKPEQPTPSAFSSLWTLFKPHAGSRHERKMQKIMSRSQVLGSVSGSSSDAVVSVPGTPSTSSFQPVITEQLVDSPGLMSPTPSSATLLNSSMSPDTPKSSSGSGSETTVMLPEDLRGAATTAEDNPDADTYEKLMAPPRTTLLEAAGDILNPPLPPLSFLINPETRPRTIFHDRVYHPSDIPPLPLKRAHTHTGRMSRAASQHAHDGADDMHPTPQPTAASTVSTATATTSTSTTATTTTGATSTTGTTLTAGTTTTNGGLSPTFPRSPTGSIRSVNGRNMKPEEKIARAFHDGISWRKVLVRLEPDAHNNIIVRREFSNAYGWPVVKHVVETHFGDTLAARMRDDEEGGVERALDVDATTATGHHWRGGEREVEDALAVAPPESEGSSNGGTSPCRKDKTQRPMSPVWSDRGDCSSDSGEEDSDDPEHRKRRQEDEEEKRRMDVIDSFLGKMGKGKGKGKGKTRRPSHDEADVATSAITATGMAAVTGGGFGAATRVGLVGDVPEKAVRARESLERVRSGQGSHK</sequence>
<dbReference type="SUPFAM" id="SSF53474">
    <property type="entry name" value="alpha/beta-Hydrolases"/>
    <property type="match status" value="1"/>
</dbReference>
<keyword evidence="2" id="KW-0442">Lipid degradation</keyword>
<comment type="similarity">
    <text evidence="1">Belongs to the putative lipase ROG1 family.</text>
</comment>
<dbReference type="PANTHER" id="PTHR12482">
    <property type="entry name" value="LIPASE ROG1-RELATED-RELATED"/>
    <property type="match status" value="1"/>
</dbReference>
<dbReference type="InterPro" id="IPR044294">
    <property type="entry name" value="Lipase-like"/>
</dbReference>
<feature type="region of interest" description="Disordered" evidence="3">
    <location>
        <begin position="724"/>
        <end position="797"/>
    </location>
</feature>
<dbReference type="PANTHER" id="PTHR12482:SF62">
    <property type="entry name" value="LIPASE ROG1-RELATED"/>
    <property type="match status" value="1"/>
</dbReference>
<evidence type="ECO:0000313" key="6">
    <source>
        <dbReference type="Proteomes" id="UP001375240"/>
    </source>
</evidence>
<dbReference type="InterPro" id="IPR007751">
    <property type="entry name" value="DUF676_lipase-like"/>
</dbReference>
<dbReference type="GO" id="GO:0016042">
    <property type="term" value="P:lipid catabolic process"/>
    <property type="evidence" value="ECO:0007669"/>
    <property type="project" value="UniProtKB-KW"/>
</dbReference>
<feature type="region of interest" description="Disordered" evidence="3">
    <location>
        <begin position="1037"/>
        <end position="1161"/>
    </location>
</feature>
<feature type="compositionally biased region" description="Low complexity" evidence="3">
    <location>
        <begin position="724"/>
        <end position="751"/>
    </location>
</feature>
<feature type="domain" description="DUF676" evidence="4">
    <location>
        <begin position="300"/>
        <end position="354"/>
    </location>
</feature>
<dbReference type="Proteomes" id="UP001375240">
    <property type="component" value="Unassembled WGS sequence"/>
</dbReference>
<dbReference type="AlphaFoldDB" id="A0AAV9UGP6"/>
<protein>
    <recommendedName>
        <fullName evidence="4">DUF676 domain-containing protein</fullName>
    </recommendedName>
</protein>
<feature type="compositionally biased region" description="Polar residues" evidence="3">
    <location>
        <begin position="769"/>
        <end position="778"/>
    </location>
</feature>
<feature type="compositionally biased region" description="Low complexity" evidence="3">
    <location>
        <begin position="779"/>
        <end position="794"/>
    </location>
</feature>
<feature type="domain" description="DUF676" evidence="4">
    <location>
        <begin position="373"/>
        <end position="596"/>
    </location>
</feature>
<evidence type="ECO:0000256" key="3">
    <source>
        <dbReference type="SAM" id="MobiDB-lite"/>
    </source>
</evidence>
<evidence type="ECO:0000256" key="1">
    <source>
        <dbReference type="ARBA" id="ARBA00007920"/>
    </source>
</evidence>
<keyword evidence="2" id="KW-0443">Lipid metabolism</keyword>
<keyword evidence="6" id="KW-1185">Reference proteome</keyword>
<feature type="compositionally biased region" description="Basic residues" evidence="3">
    <location>
        <begin position="1143"/>
        <end position="1155"/>
    </location>
</feature>
<gene>
    <name evidence="5" type="ORF">TWF696_008649</name>
</gene>
<feature type="compositionally biased region" description="Acidic residues" evidence="3">
    <location>
        <begin position="368"/>
        <end position="379"/>
    </location>
</feature>
<evidence type="ECO:0000256" key="2">
    <source>
        <dbReference type="ARBA" id="ARBA00022963"/>
    </source>
</evidence>
<feature type="compositionally biased region" description="Low complexity" evidence="3">
    <location>
        <begin position="907"/>
        <end position="946"/>
    </location>
</feature>
<reference evidence="5 6" key="1">
    <citation type="submission" date="2019-10" db="EMBL/GenBank/DDBJ databases">
        <authorList>
            <person name="Palmer J.M."/>
        </authorList>
    </citation>
    <scope>NUCLEOTIDE SEQUENCE [LARGE SCALE GENOMIC DNA]</scope>
    <source>
        <strain evidence="5 6">TWF696</strain>
    </source>
</reference>
<dbReference type="EMBL" id="JAVHNQ010000007">
    <property type="protein sequence ID" value="KAK6341578.1"/>
    <property type="molecule type" value="Genomic_DNA"/>
</dbReference>
<feature type="region of interest" description="Disordered" evidence="3">
    <location>
        <begin position="333"/>
        <end position="379"/>
    </location>
</feature>
<feature type="compositionally biased region" description="Basic and acidic residues" evidence="3">
    <location>
        <begin position="892"/>
        <end position="901"/>
    </location>
</feature>